<comment type="caution">
    <text evidence="2">The sequence shown here is derived from an EMBL/GenBank/DDBJ whole genome shotgun (WGS) entry which is preliminary data.</text>
</comment>
<name>A0A4Z2G8J6_9TELE</name>
<proteinExistence type="predicted"/>
<reference evidence="2 3" key="1">
    <citation type="submission" date="2019-03" db="EMBL/GenBank/DDBJ databases">
        <title>First draft genome of Liparis tanakae, snailfish: a comprehensive survey of snailfish specific genes.</title>
        <authorList>
            <person name="Kim W."/>
            <person name="Song I."/>
            <person name="Jeong J.-H."/>
            <person name="Kim D."/>
            <person name="Kim S."/>
            <person name="Ryu S."/>
            <person name="Song J.Y."/>
            <person name="Lee S.K."/>
        </authorList>
    </citation>
    <scope>NUCLEOTIDE SEQUENCE [LARGE SCALE GENOMIC DNA]</scope>
    <source>
        <tissue evidence="2">Muscle</tissue>
    </source>
</reference>
<dbReference type="Proteomes" id="UP000314294">
    <property type="component" value="Unassembled WGS sequence"/>
</dbReference>
<dbReference type="EMBL" id="SRLO01000640">
    <property type="protein sequence ID" value="TNN49818.1"/>
    <property type="molecule type" value="Genomic_DNA"/>
</dbReference>
<keyword evidence="3" id="KW-1185">Reference proteome</keyword>
<feature type="transmembrane region" description="Helical" evidence="1">
    <location>
        <begin position="80"/>
        <end position="102"/>
    </location>
</feature>
<dbReference type="AlphaFoldDB" id="A0A4Z2G8J6"/>
<accession>A0A4Z2G8J6</accession>
<keyword evidence="1" id="KW-0472">Membrane</keyword>
<gene>
    <name evidence="2" type="ORF">EYF80_039972</name>
</gene>
<organism evidence="2 3">
    <name type="scientific">Liparis tanakae</name>
    <name type="common">Tanaka's snailfish</name>
    <dbReference type="NCBI Taxonomy" id="230148"/>
    <lineage>
        <taxon>Eukaryota</taxon>
        <taxon>Metazoa</taxon>
        <taxon>Chordata</taxon>
        <taxon>Craniata</taxon>
        <taxon>Vertebrata</taxon>
        <taxon>Euteleostomi</taxon>
        <taxon>Actinopterygii</taxon>
        <taxon>Neopterygii</taxon>
        <taxon>Teleostei</taxon>
        <taxon>Neoteleostei</taxon>
        <taxon>Acanthomorphata</taxon>
        <taxon>Eupercaria</taxon>
        <taxon>Perciformes</taxon>
        <taxon>Cottioidei</taxon>
        <taxon>Cottales</taxon>
        <taxon>Liparidae</taxon>
        <taxon>Liparis</taxon>
    </lineage>
</organism>
<protein>
    <submittedName>
        <fullName evidence="2">Uncharacterized protein</fullName>
    </submittedName>
</protein>
<evidence type="ECO:0000256" key="1">
    <source>
        <dbReference type="SAM" id="Phobius"/>
    </source>
</evidence>
<sequence length="152" mass="16660">MPQSQWKGFPDSVTFFRPTSPSKRPGDTERLSPSLRPSLRVGASHYGADATVFGFGSARRRPPLLPVVVRGVLRVRRVMGMLAVVGVLRMGLLLLLLLLLLLVRLGGVARVLVVLRVGGRVVVVVVVVRRRVLRDLAVLGMVGVELRRVVQK</sequence>
<keyword evidence="1" id="KW-0812">Transmembrane</keyword>
<feature type="transmembrane region" description="Helical" evidence="1">
    <location>
        <begin position="108"/>
        <end position="128"/>
    </location>
</feature>
<keyword evidence="1" id="KW-1133">Transmembrane helix</keyword>
<evidence type="ECO:0000313" key="2">
    <source>
        <dbReference type="EMBL" id="TNN49818.1"/>
    </source>
</evidence>
<evidence type="ECO:0000313" key="3">
    <source>
        <dbReference type="Proteomes" id="UP000314294"/>
    </source>
</evidence>